<feature type="domain" description="Phage shock protein PspC N-terminal" evidence="8">
    <location>
        <begin position="47"/>
        <end position="102"/>
    </location>
</feature>
<proteinExistence type="predicted"/>
<keyword evidence="10" id="KW-1185">Reference proteome</keyword>
<feature type="transmembrane region" description="Helical" evidence="7">
    <location>
        <begin position="290"/>
        <end position="309"/>
    </location>
</feature>
<comment type="caution">
    <text evidence="9">The sequence shown here is derived from an EMBL/GenBank/DDBJ whole genome shotgun (WGS) entry which is preliminary data.</text>
</comment>
<comment type="subcellular location">
    <subcellularLocation>
        <location evidence="1">Cell membrane</location>
        <topology evidence="1">Single-pass membrane protein</topology>
    </subcellularLocation>
</comment>
<keyword evidence="2" id="KW-1003">Cell membrane</keyword>
<evidence type="ECO:0000256" key="7">
    <source>
        <dbReference type="SAM" id="Phobius"/>
    </source>
</evidence>
<sequence length="424" mass="44276">MVSTALSQQACAMTTTPPEAPSGPPPQDPTGSTGPRVTRDEVRDLGRLRRSTTDRKVAGVAGGLGRHLDVDPLILRVAFVVLVFFGGAGLILYGACWLLVPEDGDDKAPFNLDERTRTVALMIVGAVAALALIGDSWGAFWFPWPVAIVALIALWLLTRNNPPTTPPVPGVPPAPYDQTYAARTDAREAPTQDNPYAAAAAPGPHYPAQYPPQPPYVAPPVVQRVPNPRKRGPILFWFTIALIALAEGVLGIADLAGADIADPAYPALAVAICGVMLVVGAFFGRAGGIILVGLIATVGLAGATAASEWEGDQINVTPTTASSLDDRYWLDAGEQVIDLRDVSDLTSLDGRTLEVEGGVGRIEVILPEGMGARVTADVDGPGHVDLFGEEHGGIDVSSGASVEGDPHITIDAHLGVGEIEVSNR</sequence>
<feature type="transmembrane region" description="Helical" evidence="7">
    <location>
        <begin position="118"/>
        <end position="134"/>
    </location>
</feature>
<evidence type="ECO:0000256" key="2">
    <source>
        <dbReference type="ARBA" id="ARBA00022475"/>
    </source>
</evidence>
<dbReference type="EMBL" id="BAABKN010000011">
    <property type="protein sequence ID" value="GAA4734364.1"/>
    <property type="molecule type" value="Genomic_DNA"/>
</dbReference>
<feature type="compositionally biased region" description="Polar residues" evidence="6">
    <location>
        <begin position="1"/>
        <end position="13"/>
    </location>
</feature>
<evidence type="ECO:0000313" key="10">
    <source>
        <dbReference type="Proteomes" id="UP001499882"/>
    </source>
</evidence>
<dbReference type="PANTHER" id="PTHR33885">
    <property type="entry name" value="PHAGE SHOCK PROTEIN C"/>
    <property type="match status" value="1"/>
</dbReference>
<dbReference type="InterPro" id="IPR052027">
    <property type="entry name" value="PspC"/>
</dbReference>
<gene>
    <name evidence="9" type="ORF">GCM10023350_17480</name>
</gene>
<feature type="transmembrane region" description="Helical" evidence="7">
    <location>
        <begin position="234"/>
        <end position="253"/>
    </location>
</feature>
<keyword evidence="5 7" id="KW-0472">Membrane</keyword>
<dbReference type="InterPro" id="IPR007168">
    <property type="entry name" value="Phageshock_PspC_N"/>
</dbReference>
<feature type="region of interest" description="Disordered" evidence="6">
    <location>
        <begin position="1"/>
        <end position="42"/>
    </location>
</feature>
<dbReference type="Proteomes" id="UP001499882">
    <property type="component" value="Unassembled WGS sequence"/>
</dbReference>
<name>A0ABP8YQ52_9ACTN</name>
<evidence type="ECO:0000256" key="3">
    <source>
        <dbReference type="ARBA" id="ARBA00022692"/>
    </source>
</evidence>
<evidence type="ECO:0000256" key="5">
    <source>
        <dbReference type="ARBA" id="ARBA00023136"/>
    </source>
</evidence>
<organism evidence="9 10">
    <name type="scientific">Nocardioides endophyticus</name>
    <dbReference type="NCBI Taxonomy" id="1353775"/>
    <lineage>
        <taxon>Bacteria</taxon>
        <taxon>Bacillati</taxon>
        <taxon>Actinomycetota</taxon>
        <taxon>Actinomycetes</taxon>
        <taxon>Propionibacteriales</taxon>
        <taxon>Nocardioidaceae</taxon>
        <taxon>Nocardioides</taxon>
    </lineage>
</organism>
<dbReference type="Pfam" id="PF04024">
    <property type="entry name" value="PspC"/>
    <property type="match status" value="1"/>
</dbReference>
<reference evidence="10" key="1">
    <citation type="journal article" date="2019" name="Int. J. Syst. Evol. Microbiol.">
        <title>The Global Catalogue of Microorganisms (GCM) 10K type strain sequencing project: providing services to taxonomists for standard genome sequencing and annotation.</title>
        <authorList>
            <consortium name="The Broad Institute Genomics Platform"/>
            <consortium name="The Broad Institute Genome Sequencing Center for Infectious Disease"/>
            <person name="Wu L."/>
            <person name="Ma J."/>
        </authorList>
    </citation>
    <scope>NUCLEOTIDE SEQUENCE [LARGE SCALE GENOMIC DNA]</scope>
    <source>
        <strain evidence="10">JCM 18532</strain>
    </source>
</reference>
<evidence type="ECO:0000256" key="4">
    <source>
        <dbReference type="ARBA" id="ARBA00022989"/>
    </source>
</evidence>
<keyword evidence="3 7" id="KW-0812">Transmembrane</keyword>
<feature type="transmembrane region" description="Helical" evidence="7">
    <location>
        <begin position="140"/>
        <end position="157"/>
    </location>
</feature>
<feature type="transmembrane region" description="Helical" evidence="7">
    <location>
        <begin position="265"/>
        <end position="283"/>
    </location>
</feature>
<feature type="transmembrane region" description="Helical" evidence="7">
    <location>
        <begin position="73"/>
        <end position="98"/>
    </location>
</feature>
<keyword evidence="4 7" id="KW-1133">Transmembrane helix</keyword>
<evidence type="ECO:0000256" key="6">
    <source>
        <dbReference type="SAM" id="MobiDB-lite"/>
    </source>
</evidence>
<protein>
    <recommendedName>
        <fullName evidence="8">Phage shock protein PspC N-terminal domain-containing protein</fullName>
    </recommendedName>
</protein>
<evidence type="ECO:0000313" key="9">
    <source>
        <dbReference type="EMBL" id="GAA4734364.1"/>
    </source>
</evidence>
<accession>A0ABP8YQ52</accession>
<feature type="compositionally biased region" description="Pro residues" evidence="6">
    <location>
        <begin position="18"/>
        <end position="28"/>
    </location>
</feature>
<evidence type="ECO:0000256" key="1">
    <source>
        <dbReference type="ARBA" id="ARBA00004162"/>
    </source>
</evidence>
<evidence type="ECO:0000259" key="8">
    <source>
        <dbReference type="Pfam" id="PF04024"/>
    </source>
</evidence>
<dbReference type="PANTHER" id="PTHR33885:SF3">
    <property type="entry name" value="PHAGE SHOCK PROTEIN C"/>
    <property type="match status" value="1"/>
</dbReference>